<dbReference type="AlphaFoldDB" id="G7VZJ3"/>
<dbReference type="Proteomes" id="UP000005876">
    <property type="component" value="Chromosome"/>
</dbReference>
<name>G7VZJ3_PAETH</name>
<dbReference type="STRING" id="985665.HPL003_02270"/>
<proteinExistence type="predicted"/>
<sequence length="39" mass="4643">MHYVDVARKFTVYKLYLFLAEAAFQQWKEFRGWGAADDA</sequence>
<dbReference type="EMBL" id="CP003107">
    <property type="protein sequence ID" value="AET57235.1"/>
    <property type="molecule type" value="Genomic_DNA"/>
</dbReference>
<dbReference type="HOGENOM" id="CLU_3313899_0_0_9"/>
<gene>
    <name evidence="1" type="ordered locus">HPL003_02270</name>
</gene>
<accession>G7VZJ3</accession>
<evidence type="ECO:0008006" key="3">
    <source>
        <dbReference type="Google" id="ProtNLM"/>
    </source>
</evidence>
<organism evidence="1 2">
    <name type="scientific">Paenibacillus terrae (strain HPL-003)</name>
    <dbReference type="NCBI Taxonomy" id="985665"/>
    <lineage>
        <taxon>Bacteria</taxon>
        <taxon>Bacillati</taxon>
        <taxon>Bacillota</taxon>
        <taxon>Bacilli</taxon>
        <taxon>Bacillales</taxon>
        <taxon>Paenibacillaceae</taxon>
        <taxon>Paenibacillus</taxon>
    </lineage>
</organism>
<reference key="2">
    <citation type="submission" date="2011-11" db="EMBL/GenBank/DDBJ databases">
        <authorList>
            <person name="Shin S.H."/>
            <person name="Kim S."/>
            <person name="Kim J.Y."/>
        </authorList>
    </citation>
    <scope>NUCLEOTIDE SEQUENCE</scope>
    <source>
        <strain>HPL-003</strain>
    </source>
</reference>
<reference evidence="1 2" key="3">
    <citation type="journal article" date="2012" name="J. Bacteriol.">
        <title>Genome Sequence of Paenibacillus terrae HPL-003, a Xylanase-Producing Bacterium Isolated from Soil Found in Forest Residue.</title>
        <authorList>
            <person name="Shin S.H."/>
            <person name="Kim S."/>
            <person name="Kim J.Y."/>
            <person name="Song H.Y."/>
            <person name="Cho S.J."/>
            <person name="Kim D.R."/>
            <person name="Lee K.I."/>
            <person name="Lim H.K."/>
            <person name="Park N.J."/>
            <person name="Hwang I.T."/>
            <person name="Yang K.S."/>
        </authorList>
    </citation>
    <scope>NUCLEOTIDE SEQUENCE [LARGE SCALE GENOMIC DNA]</scope>
    <source>
        <strain evidence="1 2">HPL-003</strain>
    </source>
</reference>
<reference evidence="2" key="1">
    <citation type="submission" date="2011-11" db="EMBL/GenBank/DDBJ databases">
        <title>Complete sequence of Paenibacillus terrae HPL-003.</title>
        <authorList>
            <person name="Shin S.H."/>
            <person name="Kim S."/>
            <person name="Kim J.Y."/>
        </authorList>
    </citation>
    <scope>NUCLEOTIDE SEQUENCE [LARGE SCALE GENOMIC DNA]</scope>
    <source>
        <strain evidence="2">HPL-003</strain>
    </source>
</reference>
<evidence type="ECO:0000313" key="2">
    <source>
        <dbReference type="Proteomes" id="UP000005876"/>
    </source>
</evidence>
<evidence type="ECO:0000313" key="1">
    <source>
        <dbReference type="EMBL" id="AET57235.1"/>
    </source>
</evidence>
<dbReference type="KEGG" id="pta:HPL003_02270"/>
<protein>
    <recommendedName>
        <fullName evidence="3">Transposase</fullName>
    </recommendedName>
</protein>